<protein>
    <submittedName>
        <fullName evidence="1">Uncharacterized protein</fullName>
    </submittedName>
</protein>
<dbReference type="RefSeq" id="WP_172192675.1">
    <property type="nucleotide sequence ID" value="NZ_CAWPPK010000095.1"/>
</dbReference>
<organism evidence="1 2">
    <name type="scientific">Microcoleus asticus IPMA8</name>
    <dbReference type="NCBI Taxonomy" id="2563858"/>
    <lineage>
        <taxon>Bacteria</taxon>
        <taxon>Bacillati</taxon>
        <taxon>Cyanobacteriota</taxon>
        <taxon>Cyanophyceae</taxon>
        <taxon>Oscillatoriophycideae</taxon>
        <taxon>Oscillatoriales</taxon>
        <taxon>Microcoleaceae</taxon>
        <taxon>Microcoleus</taxon>
        <taxon>Microcoleus asticus</taxon>
    </lineage>
</organism>
<name>A0ABX2D648_9CYAN</name>
<evidence type="ECO:0000313" key="1">
    <source>
        <dbReference type="EMBL" id="NQE38144.1"/>
    </source>
</evidence>
<dbReference type="EMBL" id="SRRZ01000184">
    <property type="protein sequence ID" value="NQE38144.1"/>
    <property type="molecule type" value="Genomic_DNA"/>
</dbReference>
<dbReference type="Proteomes" id="UP000702425">
    <property type="component" value="Unassembled WGS sequence"/>
</dbReference>
<reference evidence="1 2" key="1">
    <citation type="journal article" date="2020" name="Sci. Rep.">
        <title>A novel cyanobacterial geosmin producer, revising GeoA distribution and dispersion patterns in Bacteria.</title>
        <authorList>
            <person name="Churro C."/>
            <person name="Semedo-Aguiar A.P."/>
            <person name="Silva A.D."/>
            <person name="Pereira-Leal J.B."/>
            <person name="Leite R.B."/>
        </authorList>
    </citation>
    <scope>NUCLEOTIDE SEQUENCE [LARGE SCALE GENOMIC DNA]</scope>
    <source>
        <strain evidence="1 2">IPMA8</strain>
    </source>
</reference>
<sequence length="138" mass="15368">MAIVFPSKTGKKRSVLIDAFRILAWEEYRATNKEEYKDLEFRGYEVFEVEWKAHEIHDMTYVEIVALAKSLEFAENELLNLRSNYYAKKNAMAANKLQAATSKSNGNGNGNGNTNGNGSANGAAMAMAAQEFDNGDLF</sequence>
<comment type="caution">
    <text evidence="1">The sequence shown here is derived from an EMBL/GenBank/DDBJ whole genome shotgun (WGS) entry which is preliminary data.</text>
</comment>
<gene>
    <name evidence="1" type="ORF">E5S67_05928</name>
</gene>
<evidence type="ECO:0000313" key="2">
    <source>
        <dbReference type="Proteomes" id="UP000702425"/>
    </source>
</evidence>
<proteinExistence type="predicted"/>
<keyword evidence="2" id="KW-1185">Reference proteome</keyword>
<accession>A0ABX2D648</accession>